<reference evidence="1 2" key="1">
    <citation type="journal article" date="2013" name="ISME J.">
        <title>Comparative genomics of pathogenic lineages of Vibrio nigripulchritudo identifies virulence-associated traits.</title>
        <authorList>
            <person name="Goudenege D."/>
            <person name="Labreuche Y."/>
            <person name="Krin E."/>
            <person name="Ansquer D."/>
            <person name="Mangenot S."/>
            <person name="Calteau A."/>
            <person name="Medigue C."/>
            <person name="Mazel D."/>
            <person name="Polz M.F."/>
            <person name="Le Roux F."/>
        </authorList>
    </citation>
    <scope>NUCLEOTIDE SEQUENCE [LARGE SCALE GENOMIC DNA]</scope>
    <source>
        <strain evidence="1 2">SOn1</strain>
    </source>
</reference>
<gene>
    <name evidence="1" type="ORF">VIBNISOn1_1010005</name>
</gene>
<evidence type="ECO:0008006" key="3">
    <source>
        <dbReference type="Google" id="ProtNLM"/>
    </source>
</evidence>
<dbReference type="Proteomes" id="UP000018211">
    <property type="component" value="Unassembled WGS sequence"/>
</dbReference>
<evidence type="ECO:0000313" key="2">
    <source>
        <dbReference type="Proteomes" id="UP000018211"/>
    </source>
</evidence>
<protein>
    <recommendedName>
        <fullName evidence="3">Secreted protein</fullName>
    </recommendedName>
</protein>
<sequence length="76" mass="8700">MSAVKASGRLLCSLKALTSVSNSCCCILFTLIGKGRILYHYFLIILGWSHHKFCYYTLHTMFTSRNELERKPNAKL</sequence>
<dbReference type="AlphaFoldDB" id="A0AAV2VI37"/>
<accession>A0AAV2VI37</accession>
<organism evidence="1 2">
    <name type="scientific">Vibrio nigripulchritudo SOn1</name>
    <dbReference type="NCBI Taxonomy" id="1238450"/>
    <lineage>
        <taxon>Bacteria</taxon>
        <taxon>Pseudomonadati</taxon>
        <taxon>Pseudomonadota</taxon>
        <taxon>Gammaproteobacteria</taxon>
        <taxon>Vibrionales</taxon>
        <taxon>Vibrionaceae</taxon>
        <taxon>Vibrio</taxon>
    </lineage>
</organism>
<dbReference type="EMBL" id="CAOF01000004">
    <property type="protein sequence ID" value="CCO44154.1"/>
    <property type="molecule type" value="Genomic_DNA"/>
</dbReference>
<name>A0AAV2VI37_9VIBR</name>
<evidence type="ECO:0000313" key="1">
    <source>
        <dbReference type="EMBL" id="CCO44154.1"/>
    </source>
</evidence>
<proteinExistence type="predicted"/>
<comment type="caution">
    <text evidence="1">The sequence shown here is derived from an EMBL/GenBank/DDBJ whole genome shotgun (WGS) entry which is preliminary data.</text>
</comment>